<name>A0ABP8PU87_9MICO</name>
<organism evidence="1 2">
    <name type="scientific">Microbacterium panaciterrae</name>
    <dbReference type="NCBI Taxonomy" id="985759"/>
    <lineage>
        <taxon>Bacteria</taxon>
        <taxon>Bacillati</taxon>
        <taxon>Actinomycetota</taxon>
        <taxon>Actinomycetes</taxon>
        <taxon>Micrococcales</taxon>
        <taxon>Microbacteriaceae</taxon>
        <taxon>Microbacterium</taxon>
    </lineage>
</organism>
<accession>A0ABP8PU87</accession>
<gene>
    <name evidence="1" type="ORF">GCM10023171_37540</name>
</gene>
<evidence type="ECO:0000313" key="1">
    <source>
        <dbReference type="EMBL" id="GAA4492437.1"/>
    </source>
</evidence>
<keyword evidence="2" id="KW-1185">Reference proteome</keyword>
<dbReference type="EMBL" id="BAABGP010000037">
    <property type="protein sequence ID" value="GAA4492437.1"/>
    <property type="molecule type" value="Genomic_DNA"/>
</dbReference>
<evidence type="ECO:0000313" key="2">
    <source>
        <dbReference type="Proteomes" id="UP001500731"/>
    </source>
</evidence>
<proteinExistence type="predicted"/>
<comment type="caution">
    <text evidence="1">The sequence shown here is derived from an EMBL/GenBank/DDBJ whole genome shotgun (WGS) entry which is preliminary data.</text>
</comment>
<sequence>MGTIPVVLNLPRPAFEHWEAESQRLGKPIHILLEIAAMRACIPRTAEEAFIRRCQQRYAEDPEYRRALTAERPRRRPIQSLANAA</sequence>
<reference evidence="2" key="1">
    <citation type="journal article" date="2019" name="Int. J. Syst. Evol. Microbiol.">
        <title>The Global Catalogue of Microorganisms (GCM) 10K type strain sequencing project: providing services to taxonomists for standard genome sequencing and annotation.</title>
        <authorList>
            <consortium name="The Broad Institute Genomics Platform"/>
            <consortium name="The Broad Institute Genome Sequencing Center for Infectious Disease"/>
            <person name="Wu L."/>
            <person name="Ma J."/>
        </authorList>
    </citation>
    <scope>NUCLEOTIDE SEQUENCE [LARGE SCALE GENOMIC DNA]</scope>
    <source>
        <strain evidence="2">JCM 17839</strain>
    </source>
</reference>
<dbReference type="Proteomes" id="UP001500731">
    <property type="component" value="Unassembled WGS sequence"/>
</dbReference>
<dbReference type="RefSeq" id="WP_345189051.1">
    <property type="nucleotide sequence ID" value="NZ_BAABGP010000037.1"/>
</dbReference>
<protein>
    <submittedName>
        <fullName evidence="1">Uncharacterized protein</fullName>
    </submittedName>
</protein>